<dbReference type="Proteomes" id="UP001558850">
    <property type="component" value="Unassembled WGS sequence"/>
</dbReference>
<gene>
    <name evidence="1" type="ORF">AB4Y32_30960</name>
</gene>
<keyword evidence="2" id="KW-1185">Reference proteome</keyword>
<sequence length="205" mass="23282">MLIFFLSIHAPDDNWQEGNMSPELLFRLHLVLGYVTWLPCFGVYVWPRLKSMDPLEAQRAIATLHSFRFFGLAFILPGVVSPDLPASFAMFAAYGDFATGVLALLALLTARIRPFFWSFVVPSILWGRSTSSSTTTTLPWPIYLRVRESWAPCTRFRSSTCPCWRLRMLPPSISCCDDSPRRFEATGRSVSHEISKAQLASGRWR</sequence>
<comment type="caution">
    <text evidence="1">The sequence shown here is derived from an EMBL/GenBank/DDBJ whole genome shotgun (WGS) entry which is preliminary data.</text>
</comment>
<organism evidence="1 2">
    <name type="scientific">Paraburkholderia phymatum</name>
    <dbReference type="NCBI Taxonomy" id="148447"/>
    <lineage>
        <taxon>Bacteria</taxon>
        <taxon>Pseudomonadati</taxon>
        <taxon>Pseudomonadota</taxon>
        <taxon>Betaproteobacteria</taxon>
        <taxon>Burkholderiales</taxon>
        <taxon>Burkholderiaceae</taxon>
        <taxon>Paraburkholderia</taxon>
    </lineage>
</organism>
<proteinExistence type="predicted"/>
<evidence type="ECO:0000313" key="2">
    <source>
        <dbReference type="Proteomes" id="UP001558850"/>
    </source>
</evidence>
<dbReference type="EMBL" id="JBFRCH010000027">
    <property type="protein sequence ID" value="MEX3936156.1"/>
    <property type="molecule type" value="Genomic_DNA"/>
</dbReference>
<protein>
    <submittedName>
        <fullName evidence="1">Uncharacterized protein</fullName>
    </submittedName>
</protein>
<evidence type="ECO:0000313" key="1">
    <source>
        <dbReference type="EMBL" id="MEX3936156.1"/>
    </source>
</evidence>
<reference evidence="1" key="1">
    <citation type="submission" date="2024-07" db="EMBL/GenBank/DDBJ databases">
        <title>A survey of Mimosa microsymbionts across Brazilian biomes reveals a high diversity of Paraburkholderia nodulating endemic species, but also that Cupriavidus is common as a symbiont of widespread species.</title>
        <authorList>
            <person name="Rouws L."/>
            <person name="Barauna A."/>
            <person name="Beukes C."/>
            <person name="Rouws J.R.C."/>
            <person name="De Faria S.M."/>
            <person name="Gross E."/>
            <person name="Bueno Dos Reis Junior F."/>
            <person name="Simon M.F."/>
            <person name="Maluk M."/>
            <person name="Odee D.W."/>
            <person name="Kenicer G."/>
            <person name="Young J.P.W."/>
            <person name="Reis V.M."/>
            <person name="Zilli J."/>
            <person name="James E.K."/>
        </authorList>
    </citation>
    <scope>NUCLEOTIDE SEQUENCE</scope>
    <source>
        <strain evidence="1">EG181B</strain>
    </source>
</reference>
<accession>A0ACC6U930</accession>
<name>A0ACC6U930_9BURK</name>